<protein>
    <submittedName>
        <fullName evidence="2">Uncharacterized protein</fullName>
    </submittedName>
</protein>
<reference evidence="2 3" key="1">
    <citation type="journal article" date="2016" name="Nat. Commun.">
        <title>Thousands of microbial genomes shed light on interconnected biogeochemical processes in an aquifer system.</title>
        <authorList>
            <person name="Anantharaman K."/>
            <person name="Brown C.T."/>
            <person name="Hug L.A."/>
            <person name="Sharon I."/>
            <person name="Castelle C.J."/>
            <person name="Probst A.J."/>
            <person name="Thomas B.C."/>
            <person name="Singh A."/>
            <person name="Wilkins M.J."/>
            <person name="Karaoz U."/>
            <person name="Brodie E.L."/>
            <person name="Williams K.H."/>
            <person name="Hubbard S.S."/>
            <person name="Banfield J.F."/>
        </authorList>
    </citation>
    <scope>NUCLEOTIDE SEQUENCE [LARGE SCALE GENOMIC DNA]</scope>
</reference>
<comment type="caution">
    <text evidence="2">The sequence shown here is derived from an EMBL/GenBank/DDBJ whole genome shotgun (WGS) entry which is preliminary data.</text>
</comment>
<dbReference type="InterPro" id="IPR025291">
    <property type="entry name" value="DUF4153"/>
</dbReference>
<dbReference type="AlphaFoldDB" id="A0A1F6CMB3"/>
<dbReference type="EMBL" id="MFKV01000017">
    <property type="protein sequence ID" value="OGG50197.1"/>
    <property type="molecule type" value="Genomic_DNA"/>
</dbReference>
<keyword evidence="1" id="KW-1133">Transmembrane helix</keyword>
<feature type="transmembrane region" description="Helical" evidence="1">
    <location>
        <begin position="381"/>
        <end position="399"/>
    </location>
</feature>
<evidence type="ECO:0000256" key="1">
    <source>
        <dbReference type="SAM" id="Phobius"/>
    </source>
</evidence>
<proteinExistence type="predicted"/>
<feature type="transmembrane region" description="Helical" evidence="1">
    <location>
        <begin position="37"/>
        <end position="58"/>
    </location>
</feature>
<feature type="transmembrane region" description="Helical" evidence="1">
    <location>
        <begin position="70"/>
        <end position="103"/>
    </location>
</feature>
<feature type="transmembrane region" description="Helical" evidence="1">
    <location>
        <begin position="155"/>
        <end position="176"/>
    </location>
</feature>
<keyword evidence="1" id="KW-0472">Membrane</keyword>
<feature type="transmembrane region" description="Helical" evidence="1">
    <location>
        <begin position="352"/>
        <end position="374"/>
    </location>
</feature>
<dbReference type="Pfam" id="PF13687">
    <property type="entry name" value="DUF4153"/>
    <property type="match status" value="1"/>
</dbReference>
<name>A0A1F6CMB3_9BACT</name>
<keyword evidence="1" id="KW-0812">Transmembrane</keyword>
<accession>A0A1F6CMB3</accession>
<sequence>MEGAAKANPGRSGLILGISLALGLLFDYFFFDKFPIGIGFTAYMALVTAAFFGIAHVAKKPIRGDLLWLFPLLLFFAAMVAVRASMLLTALNVLACAGLLLVIMEVRVRGLLRQFVASDFLALLIPFKVIDPLIQSFADLLSMRHFTDSNRAKQIVRGILISIPVLVIFSLLFASADPVFGKYISALIDWNFAEEDIVRIIAAVVITVGFIAAFSYAFAGVWKPLFAEGDEKRPIGHIETAILLGSVNALFLAFIVIQIAYLFGGESNITAQGYTYAEYARRGFFELVAVAVLSYLVLVVTERFIEKNAENHSRTFKILSSAVIVQVGVIMASAFFRMWLYEEAFGFTTLRVYVHAFIVLLGFVFACLLYKILVENKDNTFAFRTFLAIVVFIVGMNLFNPDAFIAKKNLERYAAMNDLDAEYLAVLSSDATPAMLSGLSAVEGRAQYEIGHELYKRMQQQRPQRWMSWNWSREEERKILIEEADELRKYENSPDLVYPAANSDEL</sequence>
<feature type="transmembrane region" description="Helical" evidence="1">
    <location>
        <begin position="196"/>
        <end position="219"/>
    </location>
</feature>
<feature type="transmembrane region" description="Helical" evidence="1">
    <location>
        <begin position="317"/>
        <end position="340"/>
    </location>
</feature>
<evidence type="ECO:0000313" key="2">
    <source>
        <dbReference type="EMBL" id="OGG50197.1"/>
    </source>
</evidence>
<gene>
    <name evidence="2" type="ORF">A2763_00575</name>
</gene>
<feature type="transmembrane region" description="Helical" evidence="1">
    <location>
        <begin position="12"/>
        <end position="31"/>
    </location>
</feature>
<dbReference type="Proteomes" id="UP000178370">
    <property type="component" value="Unassembled WGS sequence"/>
</dbReference>
<evidence type="ECO:0000313" key="3">
    <source>
        <dbReference type="Proteomes" id="UP000178370"/>
    </source>
</evidence>
<dbReference type="STRING" id="1798482.A2763_00575"/>
<organism evidence="2 3">
    <name type="scientific">Candidatus Kaiserbacteria bacterium RIFCSPHIGHO2_01_FULL_54_36</name>
    <dbReference type="NCBI Taxonomy" id="1798482"/>
    <lineage>
        <taxon>Bacteria</taxon>
        <taxon>Candidatus Kaiseribacteriota</taxon>
    </lineage>
</organism>
<feature type="transmembrane region" description="Helical" evidence="1">
    <location>
        <begin position="283"/>
        <end position="305"/>
    </location>
</feature>
<feature type="transmembrane region" description="Helical" evidence="1">
    <location>
        <begin position="240"/>
        <end position="263"/>
    </location>
</feature>